<evidence type="ECO:0000256" key="1">
    <source>
        <dbReference type="SAM" id="SignalP"/>
    </source>
</evidence>
<dbReference type="Proteomes" id="UP000504637">
    <property type="component" value="Unplaced"/>
</dbReference>
<keyword evidence="2" id="KW-1185">Reference proteome</keyword>
<protein>
    <submittedName>
        <fullName evidence="3">Uncharacterized protein</fullName>
    </submittedName>
</protein>
<keyword evidence="1" id="KW-0732">Signal</keyword>
<sequence>MMIVAAWNFACPLLLPRFTSQPGLLASMNEGEPFFMAGRCYASQTMMHSPGSFTSQILATIGGKRACIMLSGLPLTACPWRGKMHLQSTMRRRWASKSLRGTMWRLTSIQNCFVQSSGRIHEISARTAVPSHVAARLSLEVYTFAATGWPPAPSPLA</sequence>
<evidence type="ECO:0000313" key="3">
    <source>
        <dbReference type="RefSeq" id="XP_033464744.1"/>
    </source>
</evidence>
<accession>A0A6J3MIH8</accession>
<reference evidence="3" key="1">
    <citation type="submission" date="2020-01" db="EMBL/GenBank/DDBJ databases">
        <authorList>
            <consortium name="DOE Joint Genome Institute"/>
            <person name="Haridas S."/>
            <person name="Albert R."/>
            <person name="Binder M."/>
            <person name="Bloem J."/>
            <person name="Labutti K."/>
            <person name="Salamov A."/>
            <person name="Andreopoulos B."/>
            <person name="Baker S.E."/>
            <person name="Barry K."/>
            <person name="Bills G."/>
            <person name="Bluhm B.H."/>
            <person name="Cannon C."/>
            <person name="Castanera R."/>
            <person name="Culley D.E."/>
            <person name="Daum C."/>
            <person name="Ezra D."/>
            <person name="Gonzalez J.B."/>
            <person name="Henrissat B."/>
            <person name="Kuo A."/>
            <person name="Liang C."/>
            <person name="Lipzen A."/>
            <person name="Lutzoni F."/>
            <person name="Magnuson J."/>
            <person name="Mondo S."/>
            <person name="Nolan M."/>
            <person name="Ohm R."/>
            <person name="Pangilinan J."/>
            <person name="Park H.-J."/>
            <person name="Ramirez L."/>
            <person name="Alfaro M."/>
            <person name="Sun H."/>
            <person name="Tritt A."/>
            <person name="Yoshinaga Y."/>
            <person name="Zwiers L.-H."/>
            <person name="Turgeon B.G."/>
            <person name="Goodwin S.B."/>
            <person name="Spatafora J.W."/>
            <person name="Crous P.W."/>
            <person name="Grigoriev I.V."/>
        </authorList>
    </citation>
    <scope>NUCLEOTIDE SEQUENCE</scope>
    <source>
        <strain evidence="3">CBS 342.82</strain>
    </source>
</reference>
<evidence type="ECO:0000313" key="2">
    <source>
        <dbReference type="Proteomes" id="UP000504637"/>
    </source>
</evidence>
<dbReference type="GeneID" id="54357750"/>
<proteinExistence type="predicted"/>
<dbReference type="RefSeq" id="XP_033464744.1">
    <property type="nucleotide sequence ID" value="XM_033599951.1"/>
</dbReference>
<gene>
    <name evidence="3" type="ORF">K489DRAFT_25044</name>
</gene>
<reference evidence="3" key="3">
    <citation type="submission" date="2025-08" db="UniProtKB">
        <authorList>
            <consortium name="RefSeq"/>
        </authorList>
    </citation>
    <scope>IDENTIFICATION</scope>
    <source>
        <strain evidence="3">CBS 342.82</strain>
    </source>
</reference>
<feature type="chain" id="PRO_5026992698" evidence="1">
    <location>
        <begin position="21"/>
        <end position="157"/>
    </location>
</feature>
<reference evidence="3" key="2">
    <citation type="submission" date="2020-04" db="EMBL/GenBank/DDBJ databases">
        <authorList>
            <consortium name="NCBI Genome Project"/>
        </authorList>
    </citation>
    <scope>NUCLEOTIDE SEQUENCE</scope>
    <source>
        <strain evidence="3">CBS 342.82</strain>
    </source>
</reference>
<organism evidence="3">
    <name type="scientific">Dissoconium aciculare CBS 342.82</name>
    <dbReference type="NCBI Taxonomy" id="1314786"/>
    <lineage>
        <taxon>Eukaryota</taxon>
        <taxon>Fungi</taxon>
        <taxon>Dikarya</taxon>
        <taxon>Ascomycota</taxon>
        <taxon>Pezizomycotina</taxon>
        <taxon>Dothideomycetes</taxon>
        <taxon>Dothideomycetidae</taxon>
        <taxon>Mycosphaerellales</taxon>
        <taxon>Dissoconiaceae</taxon>
        <taxon>Dissoconium</taxon>
    </lineage>
</organism>
<dbReference type="AlphaFoldDB" id="A0A6J3MIH8"/>
<feature type="signal peptide" evidence="1">
    <location>
        <begin position="1"/>
        <end position="20"/>
    </location>
</feature>
<name>A0A6J3MIH8_9PEZI</name>